<dbReference type="EMBL" id="FOGG01000010">
    <property type="protein sequence ID" value="SER49962.1"/>
    <property type="molecule type" value="Genomic_DNA"/>
</dbReference>
<evidence type="ECO:0000313" key="2">
    <source>
        <dbReference type="Proteomes" id="UP000199572"/>
    </source>
</evidence>
<proteinExistence type="predicted"/>
<accession>A0A1H9PP37</accession>
<gene>
    <name evidence="1" type="ORF">SAMN04488023_11049</name>
</gene>
<reference evidence="2" key="1">
    <citation type="submission" date="2016-10" db="EMBL/GenBank/DDBJ databases">
        <authorList>
            <person name="Varghese N."/>
            <person name="Submissions S."/>
        </authorList>
    </citation>
    <scope>NUCLEOTIDE SEQUENCE [LARGE SCALE GENOMIC DNA]</scope>
    <source>
        <strain evidence="2">DSM 18610</strain>
    </source>
</reference>
<evidence type="ECO:0000313" key="1">
    <source>
        <dbReference type="EMBL" id="SER49962.1"/>
    </source>
</evidence>
<sequence>MDTIIYPFLKHWCENKIKQLEIKESITKKILLAQNLLNATAEELDCEVYRAARIHDYLSSLGSKRNNSLTIAAIFSGTTTGIAPLIISNQKSQNTVVIAGSALSAALGIALLTNNRKKVSFYHQRNLLADLWNNSKNANYFPTLVWSILTMESSEENPPTQAVSTLLRKRWTLLELSETADKETKLLFGKGGYYTQDLLSLRMSLLQQLSSEIRLQNIKLIQLSNAIGDLSK</sequence>
<organism evidence="1 2">
    <name type="scientific">Pedobacter rhizosphaerae</name>
    <dbReference type="NCBI Taxonomy" id="390241"/>
    <lineage>
        <taxon>Bacteria</taxon>
        <taxon>Pseudomonadati</taxon>
        <taxon>Bacteroidota</taxon>
        <taxon>Sphingobacteriia</taxon>
        <taxon>Sphingobacteriales</taxon>
        <taxon>Sphingobacteriaceae</taxon>
        <taxon>Pedobacter</taxon>
    </lineage>
</organism>
<keyword evidence="2" id="KW-1185">Reference proteome</keyword>
<dbReference type="OrthoDB" id="836646at2"/>
<dbReference type="STRING" id="390241.SAMN04488023_11049"/>
<name>A0A1H9PP37_9SPHI</name>
<dbReference type="AlphaFoldDB" id="A0A1H9PP37"/>
<protein>
    <submittedName>
        <fullName evidence="1">Uncharacterized protein</fullName>
    </submittedName>
</protein>
<dbReference type="RefSeq" id="WP_090883907.1">
    <property type="nucleotide sequence ID" value="NZ_FOGG01000010.1"/>
</dbReference>
<dbReference type="Proteomes" id="UP000199572">
    <property type="component" value="Unassembled WGS sequence"/>
</dbReference>